<protein>
    <submittedName>
        <fullName evidence="4">Glycoside hydrolase putative</fullName>
    </submittedName>
</protein>
<feature type="domain" description="CAP-Gly" evidence="3">
    <location>
        <begin position="27"/>
        <end position="69"/>
    </location>
</feature>
<sequence length="1216" mass="138138">MTELESIQIGNYVSVIGGRCGVVRFIGETDFAQGEWFGIELDTPDGKNNGELNGRTYFECLPNHGVFIKSVLSRDTNLRPSSLDIRSNLVTASSRLQKLKEHRESSISSSLGSASFHSSPRIPSQLSSYKNNANTPDESVQKSHAKAERAAATSIQELERNEEKSNRLKELEETIVRMREQNAKEIRHLQQNHENTLEPLQTEREEQISQLQRMEVEIEQQKARIAKFSSEKQERTEEIAQTIAKSNASNRKLESLENKITELNEVIELISLEKETLEMDKEIAEERIDECLTEIEALKVANSLGADRTELSGSTLGHNTIQEMAEENRKLRAAIKALHERTSYEKNDLSKQLRHLQKEVTELVVFKDEVDGLREKQIKSASEVEELKELLDVANAYEGMVEQMTEKNLSLGDKVSELEATVNSLEALRELEEEMEHQHCEYEAELRNEIDSQRVMITDLRQTIASQEAALQDRDRSIQCFREVLTKTRAQVAELKTQLWTELDQNESLKGTTHHALNQTMTLRNWMTSARQYESKANKYKILAEGLQSENSFYKSILPEAILTERDWRILLARLFLERVCKKSNLLLQNLRRDLDSSSVENGPSEDALNSEETYRRLPIQLSLAKQLCFVTFTAKVYVFLLDCRQTTSELFCQIVDVSSTGVSRQLDNSLDDSLQAYTDGNVFSSASLSERLMVSLSEWINHSRVGDLPQCTGILKLRARKYACMLSLSTNTLASTLALIDCHISKSHDTQSDALRRTEQSLEDTALPKAITHSYEQVKSLQVLAQQLSRRIELDLNGSIEDLDGSLVDICDELDALEAYSGQLDATWVILQDKLTYELFQNGLVEELEGFFESSFNPMLESSKERLTSLVKSVCRGAFLDAFALKPESMEAVVTRLSHWETRAQEIRQLLTDSVGLRSTVKELNEALQASNTRMRDLDKLDSHLRVVNQKLESDILRLTDENTALNGKNAFLSNTLTKVQAQSDSALADAQKEKLALDLLIKDMQKQLQRSKEGGRMNIAKSKFSPAGEAEIERYITAIRHLRSEVRTAKAQLARERLSKLDPFTTKSKKKSQVDDESIQLLKKAESLSKEVWIDASLPRLVRLNDTRNPFKQLMADQLILRQTQNKIEKLSCQAAKHARAQNENSQIARAIECGEIAFGSKPSEIERPAVYIGRLMTMKKRPNETNFRDKPSETLQLHLNHGDYRRFVQLLAC</sequence>
<evidence type="ECO:0000313" key="4">
    <source>
        <dbReference type="EMBL" id="CCA25638.1"/>
    </source>
</evidence>
<dbReference type="SMART" id="SM01052">
    <property type="entry name" value="CAP_GLY"/>
    <property type="match status" value="1"/>
</dbReference>
<dbReference type="HOGENOM" id="CLU_003743_0_0_1"/>
<proteinExistence type="predicted"/>
<keyword evidence="4" id="KW-0378">Hydrolase</keyword>
<evidence type="ECO:0000256" key="2">
    <source>
        <dbReference type="SAM" id="MobiDB-lite"/>
    </source>
</evidence>
<reference evidence="4" key="1">
    <citation type="journal article" date="2011" name="PLoS Biol.">
        <title>Gene gain and loss during evolution of obligate parasitism in the white rust pathogen of Arabidopsis thaliana.</title>
        <authorList>
            <person name="Kemen E."/>
            <person name="Gardiner A."/>
            <person name="Schultz-Larsen T."/>
            <person name="Kemen A.C."/>
            <person name="Balmuth A.L."/>
            <person name="Robert-Seilaniantz A."/>
            <person name="Bailey K."/>
            <person name="Holub E."/>
            <person name="Studholme D.J."/>
            <person name="Maclean D."/>
            <person name="Jones J.D."/>
        </authorList>
    </citation>
    <scope>NUCLEOTIDE SEQUENCE</scope>
</reference>
<dbReference type="AlphaFoldDB" id="F0WW31"/>
<feature type="coiled-coil region" evidence="1">
    <location>
        <begin position="922"/>
        <end position="1009"/>
    </location>
</feature>
<reference evidence="4" key="2">
    <citation type="submission" date="2011-02" db="EMBL/GenBank/DDBJ databases">
        <authorList>
            <person name="MacLean D."/>
        </authorList>
    </citation>
    <scope>NUCLEOTIDE SEQUENCE</scope>
</reference>
<feature type="compositionally biased region" description="Basic and acidic residues" evidence="2">
    <location>
        <begin position="139"/>
        <end position="149"/>
    </location>
</feature>
<organism evidence="4">
    <name type="scientific">Albugo laibachii Nc14</name>
    <dbReference type="NCBI Taxonomy" id="890382"/>
    <lineage>
        <taxon>Eukaryota</taxon>
        <taxon>Sar</taxon>
        <taxon>Stramenopiles</taxon>
        <taxon>Oomycota</taxon>
        <taxon>Peronosporomycetes</taxon>
        <taxon>Albuginales</taxon>
        <taxon>Albuginaceae</taxon>
        <taxon>Albugo</taxon>
    </lineage>
</organism>
<dbReference type="PANTHER" id="PTHR18916">
    <property type="entry name" value="DYNACTIN 1-RELATED MICROTUBULE-BINDING"/>
    <property type="match status" value="1"/>
</dbReference>
<dbReference type="GO" id="GO:0016787">
    <property type="term" value="F:hydrolase activity"/>
    <property type="evidence" value="ECO:0007669"/>
    <property type="project" value="UniProtKB-KW"/>
</dbReference>
<dbReference type="EMBL" id="FR824354">
    <property type="protein sequence ID" value="CCA25638.1"/>
    <property type="molecule type" value="Genomic_DNA"/>
</dbReference>
<feature type="compositionally biased region" description="Basic and acidic residues" evidence="2">
    <location>
        <begin position="157"/>
        <end position="166"/>
    </location>
</feature>
<dbReference type="PROSITE" id="PS50245">
    <property type="entry name" value="CAP_GLY_2"/>
    <property type="match status" value="1"/>
</dbReference>
<dbReference type="Gene3D" id="2.30.30.190">
    <property type="entry name" value="CAP Gly-rich-like domain"/>
    <property type="match status" value="1"/>
</dbReference>
<gene>
    <name evidence="4" type="primary">AlNc14C309G10479</name>
    <name evidence="4" type="ORF">ALNC14_117820</name>
</gene>
<evidence type="ECO:0000259" key="3">
    <source>
        <dbReference type="PROSITE" id="PS50245"/>
    </source>
</evidence>
<name>F0WW31_9STRA</name>
<feature type="compositionally biased region" description="Polar residues" evidence="2">
    <location>
        <begin position="121"/>
        <end position="138"/>
    </location>
</feature>
<feature type="compositionally biased region" description="Low complexity" evidence="2">
    <location>
        <begin position="106"/>
        <end position="119"/>
    </location>
</feature>
<evidence type="ECO:0000256" key="1">
    <source>
        <dbReference type="SAM" id="Coils"/>
    </source>
</evidence>
<feature type="region of interest" description="Disordered" evidence="2">
    <location>
        <begin position="101"/>
        <end position="166"/>
    </location>
</feature>
<feature type="coiled-coil region" evidence="1">
    <location>
        <begin position="387"/>
        <end position="448"/>
    </location>
</feature>
<dbReference type="SUPFAM" id="SSF74924">
    <property type="entry name" value="Cap-Gly domain"/>
    <property type="match status" value="1"/>
</dbReference>
<keyword evidence="1" id="KW-0175">Coiled coil</keyword>
<dbReference type="Pfam" id="PF01302">
    <property type="entry name" value="CAP_GLY"/>
    <property type="match status" value="1"/>
</dbReference>
<dbReference type="InterPro" id="IPR036859">
    <property type="entry name" value="CAP-Gly_dom_sf"/>
</dbReference>
<dbReference type="InterPro" id="IPR000938">
    <property type="entry name" value="CAP-Gly_domain"/>
</dbReference>
<accession>F0WW31</accession>